<reference evidence="2 3" key="1">
    <citation type="submission" date="2021-01" db="EMBL/GenBank/DDBJ databases">
        <title>Whole genome shotgun sequence of Actinoplanes lobatus NBRC 12513.</title>
        <authorList>
            <person name="Komaki H."/>
            <person name="Tamura T."/>
        </authorList>
    </citation>
    <scope>NUCLEOTIDE SEQUENCE [LARGE SCALE GENOMIC DNA]</scope>
    <source>
        <strain evidence="2 3">NBRC 12513</strain>
    </source>
</reference>
<accession>A0ABQ4AUT2</accession>
<dbReference type="Pfam" id="PF01381">
    <property type="entry name" value="HTH_3"/>
    <property type="match status" value="1"/>
</dbReference>
<keyword evidence="3" id="KW-1185">Reference proteome</keyword>
<feature type="domain" description="HTH cro/C1-type" evidence="1">
    <location>
        <begin position="16"/>
        <end position="73"/>
    </location>
</feature>
<proteinExistence type="predicted"/>
<dbReference type="SUPFAM" id="SSF47413">
    <property type="entry name" value="lambda repressor-like DNA-binding domains"/>
    <property type="match status" value="1"/>
</dbReference>
<comment type="caution">
    <text evidence="2">The sequence shown here is derived from an EMBL/GenBank/DDBJ whole genome shotgun (WGS) entry which is preliminary data.</text>
</comment>
<evidence type="ECO:0000313" key="3">
    <source>
        <dbReference type="Proteomes" id="UP000631312"/>
    </source>
</evidence>
<dbReference type="InterPro" id="IPR010982">
    <property type="entry name" value="Lambda_DNA-bd_dom_sf"/>
</dbReference>
<evidence type="ECO:0000313" key="2">
    <source>
        <dbReference type="EMBL" id="GIE44709.1"/>
    </source>
</evidence>
<dbReference type="CDD" id="cd00093">
    <property type="entry name" value="HTH_XRE"/>
    <property type="match status" value="1"/>
</dbReference>
<dbReference type="Proteomes" id="UP000631312">
    <property type="component" value="Unassembled WGS sequence"/>
</dbReference>
<dbReference type="Gene3D" id="1.10.260.40">
    <property type="entry name" value="lambda repressor-like DNA-binding domains"/>
    <property type="match status" value="1"/>
</dbReference>
<protein>
    <recommendedName>
        <fullName evidence="1">HTH cro/C1-type domain-containing protein</fullName>
    </recommendedName>
</protein>
<dbReference type="SMART" id="SM00530">
    <property type="entry name" value="HTH_XRE"/>
    <property type="match status" value="1"/>
</dbReference>
<gene>
    <name evidence="2" type="ORF">Alo02nite_76070</name>
</gene>
<name>A0ABQ4AUT2_9ACTN</name>
<dbReference type="PROSITE" id="PS50943">
    <property type="entry name" value="HTH_CROC1"/>
    <property type="match status" value="1"/>
</dbReference>
<sequence>MVVSPYVRRRRLAAELLRLREEHGYSTQQLATATGLPRQRISQLQNGHVRPSDDEMIRILDALNVGQRRWEQIMAIARDARERGWWEKFRDEMGPRQALYADLEAGARSITEYQLTLLPGLLQIPRSPRFEPMPTAAPVPRRSTPSVLWKPVLCVNVSCTAPTGPTMKSSSTNWPYGGPPLHRRSCEPSCPISSMPVGAARRSLS</sequence>
<evidence type="ECO:0000259" key="1">
    <source>
        <dbReference type="PROSITE" id="PS50943"/>
    </source>
</evidence>
<dbReference type="InterPro" id="IPR001387">
    <property type="entry name" value="Cro/C1-type_HTH"/>
</dbReference>
<organism evidence="2 3">
    <name type="scientific">Actinoplanes lobatus</name>
    <dbReference type="NCBI Taxonomy" id="113568"/>
    <lineage>
        <taxon>Bacteria</taxon>
        <taxon>Bacillati</taxon>
        <taxon>Actinomycetota</taxon>
        <taxon>Actinomycetes</taxon>
        <taxon>Micromonosporales</taxon>
        <taxon>Micromonosporaceae</taxon>
        <taxon>Actinoplanes</taxon>
    </lineage>
</organism>
<dbReference type="EMBL" id="BOMP01000141">
    <property type="protein sequence ID" value="GIE44709.1"/>
    <property type="molecule type" value="Genomic_DNA"/>
</dbReference>